<accession>A0AB39WS88</accession>
<dbReference type="EMBL" id="CP165623">
    <property type="protein sequence ID" value="XDV04764.1"/>
    <property type="molecule type" value="Genomic_DNA"/>
</dbReference>
<organism evidence="1">
    <name type="scientific">Pseudomonas sp. WC2401</name>
    <dbReference type="NCBI Taxonomy" id="3234143"/>
    <lineage>
        <taxon>Bacteria</taxon>
        <taxon>Pseudomonadati</taxon>
        <taxon>Pseudomonadota</taxon>
        <taxon>Gammaproteobacteria</taxon>
        <taxon>Pseudomonadales</taxon>
        <taxon>Pseudomonadaceae</taxon>
        <taxon>Pseudomonas</taxon>
    </lineage>
</organism>
<reference evidence="1" key="1">
    <citation type="submission" date="2024-07" db="EMBL/GenBank/DDBJ databases">
        <authorList>
            <person name="Biller S.J."/>
        </authorList>
    </citation>
    <scope>NUCLEOTIDE SEQUENCE</scope>
    <source>
        <strain evidence="1">WC2401</strain>
    </source>
</reference>
<gene>
    <name evidence="1" type="ORF">AB3G35_16985</name>
</gene>
<dbReference type="RefSeq" id="WP_369781803.1">
    <property type="nucleotide sequence ID" value="NZ_CP165623.1"/>
</dbReference>
<evidence type="ECO:0000313" key="1">
    <source>
        <dbReference type="EMBL" id="XDV04764.1"/>
    </source>
</evidence>
<dbReference type="AlphaFoldDB" id="A0AB39WS88"/>
<name>A0AB39WS88_9PSED</name>
<evidence type="ECO:0008006" key="2">
    <source>
        <dbReference type="Google" id="ProtNLM"/>
    </source>
</evidence>
<sequence length="328" mass="37215">MISEFSLDKDFFSSGVLNNESISLAHDYLTSAWVDLGVLILPQGGSDEFLELIDNLPIKFRQRWVEAFEYGKKAEVSRGWWEFSNYANFESLCELNSLFKIAFTDEDVGYLLSGDETSKRTCLKTGFEMLGAGVCSESSHISNSQRLSQSDILECDTAEQVWRARFEPLARFSKKITIIDRYFFDAIWRAAKDKKVDAGLVNFFTFLARLGKKYNVKIISHGGERHSDFHCAVSVAFSTLLRSNQKFSLALESLTLISANEDFFKKESHDRFIGFDRHVCQVGNGMRVLGATPLPRSTFLAKFDRHGELANRESSASKSAYKLWSETD</sequence>
<proteinExistence type="predicted"/>
<protein>
    <recommendedName>
        <fullName evidence="2">BioF2-like acetyltransferase domain-containing protein</fullName>
    </recommendedName>
</protein>